<evidence type="ECO:0000313" key="7">
    <source>
        <dbReference type="Proteomes" id="UP000245845"/>
    </source>
</evidence>
<dbReference type="Pfam" id="PF00126">
    <property type="entry name" value="HTH_1"/>
    <property type="match status" value="1"/>
</dbReference>
<evidence type="ECO:0000256" key="1">
    <source>
        <dbReference type="ARBA" id="ARBA00009437"/>
    </source>
</evidence>
<dbReference type="InterPro" id="IPR000847">
    <property type="entry name" value="LysR_HTH_N"/>
</dbReference>
<dbReference type="InterPro" id="IPR036388">
    <property type="entry name" value="WH-like_DNA-bd_sf"/>
</dbReference>
<dbReference type="GO" id="GO:0003700">
    <property type="term" value="F:DNA-binding transcription factor activity"/>
    <property type="evidence" value="ECO:0007669"/>
    <property type="project" value="InterPro"/>
</dbReference>
<dbReference type="Pfam" id="PF03466">
    <property type="entry name" value="LysR_substrate"/>
    <property type="match status" value="1"/>
</dbReference>
<sequence>MNFQDLQYLLCIAKHQNLTKAAQELYISQPTLSKSLRKQEQELGGKLFSRSNNCYIPTYLGRCCLDYAKKAVALKQDWEKELLDLHSCSEGELNIAFPLMRSSCMIPRILPVFHKEYPGIHVNLFEETHAIQERLLTDDRLDFAVFTESSPHPKLSYELLLKEEVLLCLPPGHPFASMGHLHPGRKYPSFDLSLMAEEPFILHYPEQNTGQIARNLFKEYQIDPPVSLLTRSTQTCALLSQEGLGSCFLPETYVKNMIFRQPPVCFSIGENGIFTTLMIAYRKNAYLASYAKDFIRIAQETVHM</sequence>
<dbReference type="PROSITE" id="PS50931">
    <property type="entry name" value="HTH_LYSR"/>
    <property type="match status" value="1"/>
</dbReference>
<dbReference type="InterPro" id="IPR005119">
    <property type="entry name" value="LysR_subst-bd"/>
</dbReference>
<comment type="caution">
    <text evidence="6">The sequence shown here is derived from an EMBL/GenBank/DDBJ whole genome shotgun (WGS) entry which is preliminary data.</text>
</comment>
<keyword evidence="7" id="KW-1185">Reference proteome</keyword>
<accession>A0A2Y9BH42</accession>
<evidence type="ECO:0000256" key="3">
    <source>
        <dbReference type="ARBA" id="ARBA00023125"/>
    </source>
</evidence>
<reference evidence="6 7" key="1">
    <citation type="submission" date="2018-05" db="EMBL/GenBank/DDBJ databases">
        <title>The Hungate 1000. A catalogue of reference genomes from the rumen microbiome.</title>
        <authorList>
            <person name="Kelly W."/>
        </authorList>
    </citation>
    <scope>NUCLEOTIDE SEQUENCE [LARGE SCALE GENOMIC DNA]</scope>
    <source>
        <strain evidence="6 7">NLAE-zl-C242</strain>
    </source>
</reference>
<proteinExistence type="inferred from homology"/>
<organism evidence="6 7">
    <name type="scientific">Faecalicatena orotica</name>
    <dbReference type="NCBI Taxonomy" id="1544"/>
    <lineage>
        <taxon>Bacteria</taxon>
        <taxon>Bacillati</taxon>
        <taxon>Bacillota</taxon>
        <taxon>Clostridia</taxon>
        <taxon>Lachnospirales</taxon>
        <taxon>Lachnospiraceae</taxon>
        <taxon>Faecalicatena</taxon>
    </lineage>
</organism>
<dbReference type="CDD" id="cd05466">
    <property type="entry name" value="PBP2_LTTR_substrate"/>
    <property type="match status" value="1"/>
</dbReference>
<dbReference type="SUPFAM" id="SSF46785">
    <property type="entry name" value="Winged helix' DNA-binding domain"/>
    <property type="match status" value="1"/>
</dbReference>
<feature type="domain" description="HTH lysR-type" evidence="5">
    <location>
        <begin position="1"/>
        <end position="58"/>
    </location>
</feature>
<name>A0A2Y9BH42_9FIRM</name>
<dbReference type="PRINTS" id="PR00039">
    <property type="entry name" value="HTHLYSR"/>
</dbReference>
<dbReference type="Gene3D" id="1.10.10.10">
    <property type="entry name" value="Winged helix-like DNA-binding domain superfamily/Winged helix DNA-binding domain"/>
    <property type="match status" value="1"/>
</dbReference>
<dbReference type="InterPro" id="IPR036390">
    <property type="entry name" value="WH_DNA-bd_sf"/>
</dbReference>
<keyword evidence="3 6" id="KW-0238">DNA-binding</keyword>
<protein>
    <submittedName>
        <fullName evidence="6">DNA-binding transcriptional LysR family regulator</fullName>
    </submittedName>
</protein>
<comment type="similarity">
    <text evidence="1">Belongs to the LysR transcriptional regulatory family.</text>
</comment>
<dbReference type="GO" id="GO:0005829">
    <property type="term" value="C:cytosol"/>
    <property type="evidence" value="ECO:0007669"/>
    <property type="project" value="TreeGrafter"/>
</dbReference>
<dbReference type="PANTHER" id="PTHR30419">
    <property type="entry name" value="HTH-TYPE TRANSCRIPTIONAL REGULATOR YBHD"/>
    <property type="match status" value="1"/>
</dbReference>
<evidence type="ECO:0000259" key="5">
    <source>
        <dbReference type="PROSITE" id="PS50931"/>
    </source>
</evidence>
<evidence type="ECO:0000256" key="4">
    <source>
        <dbReference type="ARBA" id="ARBA00023163"/>
    </source>
</evidence>
<gene>
    <name evidence="6" type="ORF">A8806_109271</name>
</gene>
<dbReference type="AlphaFoldDB" id="A0A2Y9BH42"/>
<dbReference type="Proteomes" id="UP000245845">
    <property type="component" value="Unassembled WGS sequence"/>
</dbReference>
<evidence type="ECO:0000313" key="6">
    <source>
        <dbReference type="EMBL" id="PWJ28386.1"/>
    </source>
</evidence>
<dbReference type="RefSeq" id="WP_109732177.1">
    <property type="nucleotide sequence ID" value="NZ_BAAACK010000009.1"/>
</dbReference>
<dbReference type="Gene3D" id="3.40.190.290">
    <property type="match status" value="1"/>
</dbReference>
<dbReference type="GO" id="GO:0003677">
    <property type="term" value="F:DNA binding"/>
    <property type="evidence" value="ECO:0007669"/>
    <property type="project" value="UniProtKB-KW"/>
</dbReference>
<keyword evidence="2" id="KW-0805">Transcription regulation</keyword>
<dbReference type="SUPFAM" id="SSF53850">
    <property type="entry name" value="Periplasmic binding protein-like II"/>
    <property type="match status" value="1"/>
</dbReference>
<dbReference type="EMBL" id="QGDL01000009">
    <property type="protein sequence ID" value="PWJ28386.1"/>
    <property type="molecule type" value="Genomic_DNA"/>
</dbReference>
<dbReference type="OrthoDB" id="1652954at2"/>
<evidence type="ECO:0000256" key="2">
    <source>
        <dbReference type="ARBA" id="ARBA00023015"/>
    </source>
</evidence>
<keyword evidence="4" id="KW-0804">Transcription</keyword>
<dbReference type="InterPro" id="IPR050950">
    <property type="entry name" value="HTH-type_LysR_regulators"/>
</dbReference>